<accession>A0A5E4YC81</accession>
<dbReference type="NCBIfam" id="TIGR02017">
    <property type="entry name" value="hutG_amidohyd"/>
    <property type="match status" value="1"/>
</dbReference>
<keyword evidence="2" id="KW-1185">Reference proteome</keyword>
<organism evidence="1 2">
    <name type="scientific">Pandoraea terrigena</name>
    <dbReference type="NCBI Taxonomy" id="2508292"/>
    <lineage>
        <taxon>Bacteria</taxon>
        <taxon>Pseudomonadati</taxon>
        <taxon>Pseudomonadota</taxon>
        <taxon>Betaproteobacteria</taxon>
        <taxon>Burkholderiales</taxon>
        <taxon>Burkholderiaceae</taxon>
        <taxon>Pandoraea</taxon>
    </lineage>
</organism>
<evidence type="ECO:0000313" key="1">
    <source>
        <dbReference type="EMBL" id="VVE45998.1"/>
    </source>
</evidence>
<dbReference type="Proteomes" id="UP000334380">
    <property type="component" value="Unassembled WGS sequence"/>
</dbReference>
<dbReference type="Pfam" id="PF05013">
    <property type="entry name" value="FGase"/>
    <property type="match status" value="1"/>
</dbReference>
<sequence>MVYDIAAEPDGTFSAEHGAGSLQVDEMRKYKGTLEVDDYKLSPIAEIMSEPAFHFHQGTVPLLISIPHLGTEIPGAIAAQLQPHALEVPDTDWHLDRLYDFAQRMGASILGAKYSRYVVDLNRPPTGESLYPGQTTTGLYPMETFRGERLYRNGLAPDTAEHAMRLQTYWQPYHAKLEAEIARLKSEFGSVLLWEAHSIASVLPRLFEGKLPDLNLGTNSGASCGARVLDVVIATLGEQPYTWVANGRFKGGFITRSFGRPEQGVHAIQLEMCQSTYMNESSPFAYRPDLADRVRPVVERMVQAALDALRAG</sequence>
<gene>
    <name evidence="1" type="ORF">PTE31013_04436</name>
</gene>
<dbReference type="Gene3D" id="3.40.630.40">
    <property type="entry name" value="Zn-dependent exopeptidases"/>
    <property type="match status" value="1"/>
</dbReference>
<name>A0A5E4YC81_9BURK</name>
<evidence type="ECO:0000313" key="2">
    <source>
        <dbReference type="Proteomes" id="UP000334380"/>
    </source>
</evidence>
<protein>
    <submittedName>
        <fullName evidence="1">N-formylglutamate deformylase</fullName>
    </submittedName>
</protein>
<proteinExistence type="predicted"/>
<dbReference type="InterPro" id="IPR010247">
    <property type="entry name" value="HutG_amidohyd"/>
</dbReference>
<dbReference type="InterPro" id="IPR007709">
    <property type="entry name" value="N-FG_amidohydro"/>
</dbReference>
<dbReference type="EMBL" id="CABPRU010000015">
    <property type="protein sequence ID" value="VVE45998.1"/>
    <property type="molecule type" value="Genomic_DNA"/>
</dbReference>
<dbReference type="AlphaFoldDB" id="A0A5E4YC81"/>
<reference evidence="1 2" key="1">
    <citation type="submission" date="2019-08" db="EMBL/GenBank/DDBJ databases">
        <authorList>
            <person name="Peeters C."/>
        </authorList>
    </citation>
    <scope>NUCLEOTIDE SEQUENCE [LARGE SCALE GENOMIC DNA]</scope>
    <source>
        <strain evidence="1 2">LMG 31013</strain>
    </source>
</reference>
<dbReference type="SUPFAM" id="SSF53187">
    <property type="entry name" value="Zn-dependent exopeptidases"/>
    <property type="match status" value="1"/>
</dbReference>